<dbReference type="EMBL" id="JAXUIA010000014">
    <property type="protein sequence ID" value="MEA0978338.1"/>
    <property type="molecule type" value="Genomic_DNA"/>
</dbReference>
<evidence type="ECO:0000313" key="2">
    <source>
        <dbReference type="Proteomes" id="UP001289615"/>
    </source>
</evidence>
<accession>A0ABU5NQP7</accession>
<reference evidence="1 2" key="1">
    <citation type="submission" date="2023-12" db="EMBL/GenBank/DDBJ databases">
        <title>Genome comparison identifies genes involved in endophytic behavior of Lysinibacillus irui and provides insights into its role as a plant-growth promoting bacterium.</title>
        <authorList>
            <person name="Hilario S."/>
            <person name="Matos I."/>
            <person name="Goncalves M.F.M."/>
            <person name="Pardo C.A."/>
            <person name="Santos M.J."/>
        </authorList>
    </citation>
    <scope>NUCLEOTIDE SEQUENCE [LARGE SCALE GENOMIC DNA]</scope>
    <source>
        <strain evidence="1 2">B3</strain>
    </source>
</reference>
<sequence>MTLTELANQPTQEKILEKVENIDLYSGTTVNADGKKLVPVTLDALVPKVMISDLPNAITTVAIWENFLFTKTYSSSYAYLYNKSTGEITRFEVTHDTTQKLQPVLGNYMQAGKYMCNDGFAIINDQQVGPVLLYTGVYGGTASYAVQIELNRIKGQFMTYSQSDQVINLPGWTSTAPKVCQTRKYVIFHRNGVTTDYIMGDKKYNSIDNPLRRVAWTTGIQINGMNIVAVYRISDAMLEDKDVVLMAGATGVGSTPTAGFAALVNIVTKQVLSFVNLSTITAAQNIGEAPIYQNDEGIQIYTGGANAGSVVYFNRNTLEFRVLYNRTNYNYGHVISADDKSIVLEMESHQPALGADMSSSTIRMKRERIFFDGSISEVLPVGLLPLEYLGSTLNTGGQVNALIGWNGDKYIGTYGLGNIYTGLYTAEWNQVITSYKEVIE</sequence>
<keyword evidence="2" id="KW-1185">Reference proteome</keyword>
<dbReference type="Proteomes" id="UP001289615">
    <property type="component" value="Unassembled WGS sequence"/>
</dbReference>
<gene>
    <name evidence="1" type="ORF">U6C28_18690</name>
</gene>
<name>A0ABU5NQP7_9BACI</name>
<comment type="caution">
    <text evidence="1">The sequence shown here is derived from an EMBL/GenBank/DDBJ whole genome shotgun (WGS) entry which is preliminary data.</text>
</comment>
<evidence type="ECO:0000313" key="1">
    <source>
        <dbReference type="EMBL" id="MEA0978338.1"/>
    </source>
</evidence>
<proteinExistence type="predicted"/>
<dbReference type="RefSeq" id="WP_322611998.1">
    <property type="nucleotide sequence ID" value="NZ_JAXLNX010000019.1"/>
</dbReference>
<protein>
    <submittedName>
        <fullName evidence="1">Uncharacterized protein</fullName>
    </submittedName>
</protein>
<organism evidence="1 2">
    <name type="scientific">Lysinibacillus irui</name>
    <dbReference type="NCBI Taxonomy" id="2998077"/>
    <lineage>
        <taxon>Bacteria</taxon>
        <taxon>Bacillati</taxon>
        <taxon>Bacillota</taxon>
        <taxon>Bacilli</taxon>
        <taxon>Bacillales</taxon>
        <taxon>Bacillaceae</taxon>
        <taxon>Lysinibacillus</taxon>
    </lineage>
</organism>